<dbReference type="Proteomes" id="UP000484164">
    <property type="component" value="Unassembled WGS sequence"/>
</dbReference>
<feature type="transmembrane region" description="Helical" evidence="1">
    <location>
        <begin position="70"/>
        <end position="88"/>
    </location>
</feature>
<dbReference type="RefSeq" id="WP_151693434.1">
    <property type="nucleotide sequence ID" value="NZ_WBVQ01000002.1"/>
</dbReference>
<evidence type="ECO:0000313" key="3">
    <source>
        <dbReference type="Proteomes" id="UP000484164"/>
    </source>
</evidence>
<keyword evidence="1" id="KW-0472">Membrane</keyword>
<dbReference type="AlphaFoldDB" id="A0A6L3ZDT8"/>
<feature type="transmembrane region" description="Helical" evidence="1">
    <location>
        <begin position="39"/>
        <end position="58"/>
    </location>
</feature>
<sequence length="154" mass="17453">MNSRDLKLVTRQVGLSCIAFILFAVYVGYAAFHGLIYCFTFYNVSLSFFLFSAIPYYVYQYKARSTNTLLILLPFLTFGLFVTSLSLYMGGAFLFTAGIIGYHCLGMSPENLAQHNLNHPFRFMINSRKRSPRSLILCLFALYASLCAVVLFLV</sequence>
<accession>A0A6L3ZDT8</accession>
<comment type="caution">
    <text evidence="2">The sequence shown here is derived from an EMBL/GenBank/DDBJ whole genome shotgun (WGS) entry which is preliminary data.</text>
</comment>
<evidence type="ECO:0000313" key="2">
    <source>
        <dbReference type="EMBL" id="KAB2816005.1"/>
    </source>
</evidence>
<keyword evidence="3" id="KW-1185">Reference proteome</keyword>
<name>A0A6L3ZDT8_9FLAO</name>
<proteinExistence type="predicted"/>
<organism evidence="2 3">
    <name type="scientific">Phaeocystidibacter marisrubri</name>
    <dbReference type="NCBI Taxonomy" id="1577780"/>
    <lineage>
        <taxon>Bacteria</taxon>
        <taxon>Pseudomonadati</taxon>
        <taxon>Bacteroidota</taxon>
        <taxon>Flavobacteriia</taxon>
        <taxon>Flavobacteriales</taxon>
        <taxon>Phaeocystidibacteraceae</taxon>
        <taxon>Phaeocystidibacter</taxon>
    </lineage>
</organism>
<reference evidence="2 3" key="1">
    <citation type="submission" date="2019-10" db="EMBL/GenBank/DDBJ databases">
        <title>Genome sequence of Phaeocystidibacter marisrubri JCM30614 (type strain).</title>
        <authorList>
            <person name="Bowman J.P."/>
        </authorList>
    </citation>
    <scope>NUCLEOTIDE SEQUENCE [LARGE SCALE GENOMIC DNA]</scope>
    <source>
        <strain evidence="2 3">JCM 30614</strain>
    </source>
</reference>
<protein>
    <submittedName>
        <fullName evidence="2">Uncharacterized protein</fullName>
    </submittedName>
</protein>
<feature type="transmembrane region" description="Helical" evidence="1">
    <location>
        <begin position="12"/>
        <end position="33"/>
    </location>
</feature>
<dbReference type="EMBL" id="WBVQ01000002">
    <property type="protein sequence ID" value="KAB2816005.1"/>
    <property type="molecule type" value="Genomic_DNA"/>
</dbReference>
<keyword evidence="1" id="KW-1133">Transmembrane helix</keyword>
<keyword evidence="1" id="KW-0812">Transmembrane</keyword>
<feature type="transmembrane region" description="Helical" evidence="1">
    <location>
        <begin position="94"/>
        <end position="113"/>
    </location>
</feature>
<gene>
    <name evidence="2" type="ORF">F8C82_09935</name>
</gene>
<feature type="transmembrane region" description="Helical" evidence="1">
    <location>
        <begin position="134"/>
        <end position="153"/>
    </location>
</feature>
<evidence type="ECO:0000256" key="1">
    <source>
        <dbReference type="SAM" id="Phobius"/>
    </source>
</evidence>